<dbReference type="InterPro" id="IPR026791">
    <property type="entry name" value="DOCK"/>
</dbReference>
<reference evidence="2 3" key="1">
    <citation type="submission" date="2022-01" db="EMBL/GenBank/DDBJ databases">
        <title>A high-quality chromosome-level genome assembly of rohu carp, Labeo rohita.</title>
        <authorList>
            <person name="Arick M.A. II"/>
            <person name="Hsu C.-Y."/>
            <person name="Magbanua Z."/>
            <person name="Pechanova O."/>
            <person name="Grover C."/>
            <person name="Miller E."/>
            <person name="Thrash A."/>
            <person name="Ezzel L."/>
            <person name="Alam S."/>
            <person name="Benzie J."/>
            <person name="Hamilton M."/>
            <person name="Karsi A."/>
            <person name="Lawrence M.L."/>
            <person name="Peterson D.G."/>
        </authorList>
    </citation>
    <scope>NUCLEOTIDE SEQUENCE [LARGE SCALE GENOMIC DNA]</scope>
    <source>
        <strain evidence="3">BAU-BD-2019</strain>
        <tissue evidence="2">Blood</tissue>
    </source>
</reference>
<name>A0ABQ8LHR3_LABRO</name>
<dbReference type="EMBL" id="JACTAM010000022">
    <property type="protein sequence ID" value="KAI2650211.1"/>
    <property type="molecule type" value="Genomic_DNA"/>
</dbReference>
<dbReference type="PANTHER" id="PTHR45653:SF4">
    <property type="entry name" value="DEDICATOR OF CYTOKINESIS PROTEIN 3"/>
    <property type="match status" value="1"/>
</dbReference>
<evidence type="ECO:0000313" key="3">
    <source>
        <dbReference type="Proteomes" id="UP000830375"/>
    </source>
</evidence>
<feature type="domain" description="Dedicator of cytokinesis N-terminal" evidence="1">
    <location>
        <begin position="45"/>
        <end position="142"/>
    </location>
</feature>
<dbReference type="Pfam" id="PF16172">
    <property type="entry name" value="DOCK_N"/>
    <property type="match status" value="1"/>
</dbReference>
<dbReference type="Proteomes" id="UP000830375">
    <property type="component" value="Unassembled WGS sequence"/>
</dbReference>
<dbReference type="PANTHER" id="PTHR45653">
    <property type="entry name" value="DEDICATOR OF CYTOKINESIS"/>
    <property type="match status" value="1"/>
</dbReference>
<evidence type="ECO:0000313" key="2">
    <source>
        <dbReference type="EMBL" id="KAI2650211.1"/>
    </source>
</evidence>
<protein>
    <submittedName>
        <fullName evidence="2">Dedicator of cytokinesis protein 3</fullName>
    </submittedName>
</protein>
<gene>
    <name evidence="2" type="ORF">H4Q32_000148</name>
</gene>
<evidence type="ECO:0000259" key="1">
    <source>
        <dbReference type="Pfam" id="PF16172"/>
    </source>
</evidence>
<keyword evidence="3" id="KW-1185">Reference proteome</keyword>
<proteinExistence type="predicted"/>
<sequence>MFEEFNEYLSALPEDNSGSSGKWVGAFRRRDWLVWIEAFPQDGHTEKFMVRLNKNGGPKNPEKVDRLCALFTDLSNKDMKRDLYIVSQVIRTGRMLLNDSKKGPPHVQYRRPYGCAVLAMSDVLQTISELKEEKDFVLKVYT</sequence>
<organism evidence="2 3">
    <name type="scientific">Labeo rohita</name>
    <name type="common">Indian major carp</name>
    <name type="synonym">Cyprinus rohita</name>
    <dbReference type="NCBI Taxonomy" id="84645"/>
    <lineage>
        <taxon>Eukaryota</taxon>
        <taxon>Metazoa</taxon>
        <taxon>Chordata</taxon>
        <taxon>Craniata</taxon>
        <taxon>Vertebrata</taxon>
        <taxon>Euteleostomi</taxon>
        <taxon>Actinopterygii</taxon>
        <taxon>Neopterygii</taxon>
        <taxon>Teleostei</taxon>
        <taxon>Ostariophysi</taxon>
        <taxon>Cypriniformes</taxon>
        <taxon>Cyprinidae</taxon>
        <taxon>Labeoninae</taxon>
        <taxon>Labeonini</taxon>
        <taxon>Labeo</taxon>
    </lineage>
</organism>
<accession>A0ABQ8LHR3</accession>
<dbReference type="InterPro" id="IPR032376">
    <property type="entry name" value="DOCK_N"/>
</dbReference>
<comment type="caution">
    <text evidence="2">The sequence shown here is derived from an EMBL/GenBank/DDBJ whole genome shotgun (WGS) entry which is preliminary data.</text>
</comment>